<protein>
    <submittedName>
        <fullName evidence="2">ABC transporter permease</fullName>
    </submittedName>
</protein>
<keyword evidence="1" id="KW-0812">Transmembrane</keyword>
<keyword evidence="3" id="KW-1185">Reference proteome</keyword>
<feature type="transmembrane region" description="Helical" evidence="1">
    <location>
        <begin position="80"/>
        <end position="101"/>
    </location>
</feature>
<evidence type="ECO:0000256" key="1">
    <source>
        <dbReference type="SAM" id="Phobius"/>
    </source>
</evidence>
<feature type="transmembrane region" description="Helical" evidence="1">
    <location>
        <begin position="167"/>
        <end position="190"/>
    </location>
</feature>
<feature type="transmembrane region" description="Helical" evidence="1">
    <location>
        <begin position="250"/>
        <end position="270"/>
    </location>
</feature>
<feature type="transmembrane region" description="Helical" evidence="1">
    <location>
        <begin position="40"/>
        <end position="60"/>
    </location>
</feature>
<evidence type="ECO:0000313" key="3">
    <source>
        <dbReference type="Proteomes" id="UP001602119"/>
    </source>
</evidence>
<feature type="transmembrane region" description="Helical" evidence="1">
    <location>
        <begin position="122"/>
        <end position="147"/>
    </location>
</feature>
<sequence length="276" mass="28992">MNAHTVQTVPAERRYGLRARLRATARSEWVKLWSVRSAPAVLEATAVVIVVGALVLSSGYRSSWASLSASERAAFDPTYTSLRGIELAQLFVGALGVLAVTSEYGTGLIRATLAATPQRTQVLVVKGLVLGAVVWVVSTASSFGAFALGQRLFTGPMPHAALGDPGVLRAVLGGGLYLTLIVLFGTALGALSRSTPLGLAALFGVLLVLPLMVNLLPGSLADRILPYLPGEAGAQVWHVMPPSPRSLGPWQGFALFALYVVVSAGAVLRLTRRRDV</sequence>
<comment type="caution">
    <text evidence="2">The sequence shown here is derived from an EMBL/GenBank/DDBJ whole genome shotgun (WGS) entry which is preliminary data.</text>
</comment>
<keyword evidence="1" id="KW-0472">Membrane</keyword>
<proteinExistence type="predicted"/>
<accession>A0ABW6VBG5</accession>
<gene>
    <name evidence="2" type="ORF">ACFY05_27710</name>
</gene>
<keyword evidence="1" id="KW-1133">Transmembrane helix</keyword>
<evidence type="ECO:0000313" key="2">
    <source>
        <dbReference type="EMBL" id="MFF4776652.1"/>
    </source>
</evidence>
<dbReference type="RefSeq" id="WP_387345031.1">
    <property type="nucleotide sequence ID" value="NZ_JBIAXI010000018.1"/>
</dbReference>
<feature type="transmembrane region" description="Helical" evidence="1">
    <location>
        <begin position="197"/>
        <end position="216"/>
    </location>
</feature>
<name>A0ABW6VBG5_MICFU</name>
<dbReference type="EMBL" id="JBIAXI010000018">
    <property type="protein sequence ID" value="MFF4776652.1"/>
    <property type="molecule type" value="Genomic_DNA"/>
</dbReference>
<dbReference type="Proteomes" id="UP001602119">
    <property type="component" value="Unassembled WGS sequence"/>
</dbReference>
<organism evidence="2 3">
    <name type="scientific">Microtetraspora fusca</name>
    <dbReference type="NCBI Taxonomy" id="1997"/>
    <lineage>
        <taxon>Bacteria</taxon>
        <taxon>Bacillati</taxon>
        <taxon>Actinomycetota</taxon>
        <taxon>Actinomycetes</taxon>
        <taxon>Streptosporangiales</taxon>
        <taxon>Streptosporangiaceae</taxon>
        <taxon>Microtetraspora</taxon>
    </lineage>
</organism>
<reference evidence="2 3" key="1">
    <citation type="submission" date="2024-10" db="EMBL/GenBank/DDBJ databases">
        <title>The Natural Products Discovery Center: Release of the First 8490 Sequenced Strains for Exploring Actinobacteria Biosynthetic Diversity.</title>
        <authorList>
            <person name="Kalkreuter E."/>
            <person name="Kautsar S.A."/>
            <person name="Yang D."/>
            <person name="Bader C.D."/>
            <person name="Teijaro C.N."/>
            <person name="Fluegel L."/>
            <person name="Davis C.M."/>
            <person name="Simpson J.R."/>
            <person name="Lauterbach L."/>
            <person name="Steele A.D."/>
            <person name="Gui C."/>
            <person name="Meng S."/>
            <person name="Li G."/>
            <person name="Viehrig K."/>
            <person name="Ye F."/>
            <person name="Su P."/>
            <person name="Kiefer A.F."/>
            <person name="Nichols A."/>
            <person name="Cepeda A.J."/>
            <person name="Yan W."/>
            <person name="Fan B."/>
            <person name="Jiang Y."/>
            <person name="Adhikari A."/>
            <person name="Zheng C.-J."/>
            <person name="Schuster L."/>
            <person name="Cowan T.M."/>
            <person name="Smanski M.J."/>
            <person name="Chevrette M.G."/>
            <person name="De Carvalho L.P.S."/>
            <person name="Shen B."/>
        </authorList>
    </citation>
    <scope>NUCLEOTIDE SEQUENCE [LARGE SCALE GENOMIC DNA]</scope>
    <source>
        <strain evidence="2 3">NPDC001281</strain>
    </source>
</reference>